<dbReference type="RefSeq" id="XP_040618755.1">
    <property type="nucleotide sequence ID" value="XM_040758573.1"/>
</dbReference>
<evidence type="ECO:0000256" key="1">
    <source>
        <dbReference type="ARBA" id="ARBA00006082"/>
    </source>
</evidence>
<dbReference type="SMART" id="SM00853">
    <property type="entry name" value="MutL_C"/>
    <property type="match status" value="1"/>
</dbReference>
<dbReference type="InterPro" id="IPR014790">
    <property type="entry name" value="MutL_C"/>
</dbReference>
<dbReference type="InterPro" id="IPR038973">
    <property type="entry name" value="MutL/Mlh/Pms-like"/>
</dbReference>
<dbReference type="Gene3D" id="3.30.1540.20">
    <property type="entry name" value="MutL, C-terminal domain, dimerisation subdomain"/>
    <property type="match status" value="1"/>
</dbReference>
<dbReference type="Proteomes" id="UP000031575">
    <property type="component" value="Unassembled WGS sequence"/>
</dbReference>
<evidence type="ECO:0000313" key="5">
    <source>
        <dbReference type="Proteomes" id="UP000031575"/>
    </source>
</evidence>
<sequence>MSIQRLPGAVAAQIKSSATVASLNATVLGLLRNALDAGAVRVTVSVDYGRGSCVVEDDGAGIPPDEFRVDGGLGKLYYTSKYPPLKGTHGRYGTFLASVADLSLLTIVSRSRGCSSESTLTIHNGKLLRRHITDVSSQTVFASPHGTRVTVRDLFGCLPVRARLRPLPDSAAWNRDWDELIRSVAALLLAWPGSISATIHDEASDARRTLRGVQENEPAVRTAHLLAQAGLCERTDPESWVSVGASVSGVRVSGTVCLDPTASKRAQFLRIGVTPLSAAHPADRLYSEINKIFADSDFGATDLTKSDERTTRGPMDRFVREQRPRKTVDRWPMFSLGIDLDGDTTADDVLDDQRHDLAVIASLLRTVTVEFLKTHGFYEDPATCYQSGSTGGSPSRSRRGTPGSATKTQKAAEARGRRVPPLPPKRSRDAQSLFSSWPQTKSARSSNTKLTQPHVVAHPGWETRGGNAEEQSMFFAKPDSLHEEDEHADEACCDISKNMKEWDESTLTSDDLKISRARLEAATIIGQVDQKFILIRAPPETDDSGPLLILVDQHAADERCRVEALLQDYFEERRQEGAIATVLSRPMQFELSTDELSLLERSRAYFRHWGVAYDMLPPNETREADTTVLRVTALPSSIVDRCTQDPRLVIDLIRKEIWERKEADLDWRPASDSNTHWTARFHRCPRGILDLINSRACRSAIKFNDALTRDECVDLADRLLRCSFPFQCAHGRPSMVPLLNLGLDESSNLY</sequence>
<feature type="compositionally biased region" description="Polar residues" evidence="2">
    <location>
        <begin position="430"/>
        <end position="451"/>
    </location>
</feature>
<proteinExistence type="inferred from homology"/>
<dbReference type="VEuPathDB" id="FungiDB:SPBR_00254"/>
<dbReference type="Gene3D" id="3.30.565.10">
    <property type="entry name" value="Histidine kinase-like ATPase, C-terminal domain"/>
    <property type="match status" value="1"/>
</dbReference>
<name>A0A0C2IVE5_9PEZI</name>
<dbReference type="HOGENOM" id="CLU_005415_0_0_1"/>
<dbReference type="GO" id="GO:0140664">
    <property type="term" value="F:ATP-dependent DNA damage sensor activity"/>
    <property type="evidence" value="ECO:0007669"/>
    <property type="project" value="InterPro"/>
</dbReference>
<dbReference type="InterPro" id="IPR042120">
    <property type="entry name" value="MutL_C_dimsub"/>
</dbReference>
<evidence type="ECO:0000313" key="4">
    <source>
        <dbReference type="EMBL" id="KIH90745.1"/>
    </source>
</evidence>
<dbReference type="InterPro" id="IPR037198">
    <property type="entry name" value="MutL_C_sf"/>
</dbReference>
<gene>
    <name evidence="4" type="ORF">SPBR_00254</name>
</gene>
<reference evidence="4 5" key="1">
    <citation type="journal article" date="2014" name="BMC Genomics">
        <title>Comparative genomics of the major fungal agents of human and animal Sporotrichosis: Sporothrix schenckii and Sporothrix brasiliensis.</title>
        <authorList>
            <person name="Teixeira M.M."/>
            <person name="de Almeida L.G."/>
            <person name="Kubitschek-Barreira P."/>
            <person name="Alves F.L."/>
            <person name="Kioshima E.S."/>
            <person name="Abadio A.K."/>
            <person name="Fernandes L."/>
            <person name="Derengowski L.S."/>
            <person name="Ferreira K.S."/>
            <person name="Souza R.C."/>
            <person name="Ruiz J.C."/>
            <person name="de Andrade N.C."/>
            <person name="Paes H.C."/>
            <person name="Nicola A.M."/>
            <person name="Albuquerque P."/>
            <person name="Gerber A.L."/>
            <person name="Martins V.P."/>
            <person name="Peconick L.D."/>
            <person name="Neto A.V."/>
            <person name="Chaucanez C.B."/>
            <person name="Silva P.A."/>
            <person name="Cunha O.L."/>
            <person name="de Oliveira F.F."/>
            <person name="dos Santos T.C."/>
            <person name="Barros A.L."/>
            <person name="Soares M.A."/>
            <person name="de Oliveira L.M."/>
            <person name="Marini M.M."/>
            <person name="Villalobos-Duno H."/>
            <person name="Cunha M.M."/>
            <person name="de Hoog S."/>
            <person name="da Silveira J.F."/>
            <person name="Henrissat B."/>
            <person name="Nino-Vega G.A."/>
            <person name="Cisalpino P.S."/>
            <person name="Mora-Montes H.M."/>
            <person name="Almeida S.R."/>
            <person name="Stajich J.E."/>
            <person name="Lopes-Bezerra L.M."/>
            <person name="Vasconcelos A.T."/>
            <person name="Felipe M.S."/>
        </authorList>
    </citation>
    <scope>NUCLEOTIDE SEQUENCE [LARGE SCALE GENOMIC DNA]</scope>
    <source>
        <strain evidence="4 5">5110</strain>
    </source>
</reference>
<dbReference type="SUPFAM" id="SSF55874">
    <property type="entry name" value="ATPase domain of HSP90 chaperone/DNA topoisomerase II/histidine kinase"/>
    <property type="match status" value="1"/>
</dbReference>
<evidence type="ECO:0000259" key="3">
    <source>
        <dbReference type="SMART" id="SM00853"/>
    </source>
</evidence>
<feature type="region of interest" description="Disordered" evidence="2">
    <location>
        <begin position="382"/>
        <end position="461"/>
    </location>
</feature>
<dbReference type="GeneID" id="63673494"/>
<dbReference type="AlphaFoldDB" id="A0A0C2IVE5"/>
<dbReference type="PANTHER" id="PTHR10073">
    <property type="entry name" value="DNA MISMATCH REPAIR PROTEIN MLH, PMS, MUTL"/>
    <property type="match status" value="1"/>
</dbReference>
<organism evidence="4 5">
    <name type="scientific">Sporothrix brasiliensis 5110</name>
    <dbReference type="NCBI Taxonomy" id="1398154"/>
    <lineage>
        <taxon>Eukaryota</taxon>
        <taxon>Fungi</taxon>
        <taxon>Dikarya</taxon>
        <taxon>Ascomycota</taxon>
        <taxon>Pezizomycotina</taxon>
        <taxon>Sordariomycetes</taxon>
        <taxon>Sordariomycetidae</taxon>
        <taxon>Ophiostomatales</taxon>
        <taxon>Ophiostomataceae</taxon>
        <taxon>Sporothrix</taxon>
    </lineage>
</organism>
<feature type="domain" description="MutL C-terminal dimerisation" evidence="3">
    <location>
        <begin position="524"/>
        <end position="707"/>
    </location>
</feature>
<accession>A0A0C2IVE5</accession>
<dbReference type="InterPro" id="IPR042121">
    <property type="entry name" value="MutL_C_regsub"/>
</dbReference>
<evidence type="ECO:0000256" key="2">
    <source>
        <dbReference type="SAM" id="MobiDB-lite"/>
    </source>
</evidence>
<feature type="compositionally biased region" description="Low complexity" evidence="2">
    <location>
        <begin position="392"/>
        <end position="404"/>
    </location>
</feature>
<dbReference type="SUPFAM" id="SSF118116">
    <property type="entry name" value="DNA mismatch repair protein MutL"/>
    <property type="match status" value="1"/>
</dbReference>
<dbReference type="EMBL" id="AWTV01000008">
    <property type="protein sequence ID" value="KIH90745.1"/>
    <property type="molecule type" value="Genomic_DNA"/>
</dbReference>
<dbReference type="GO" id="GO:0032300">
    <property type="term" value="C:mismatch repair complex"/>
    <property type="evidence" value="ECO:0007669"/>
    <property type="project" value="InterPro"/>
</dbReference>
<dbReference type="GO" id="GO:0006298">
    <property type="term" value="P:mismatch repair"/>
    <property type="evidence" value="ECO:0007669"/>
    <property type="project" value="InterPro"/>
</dbReference>
<dbReference type="GO" id="GO:0016887">
    <property type="term" value="F:ATP hydrolysis activity"/>
    <property type="evidence" value="ECO:0007669"/>
    <property type="project" value="InterPro"/>
</dbReference>
<comment type="caution">
    <text evidence="4">The sequence shown here is derived from an EMBL/GenBank/DDBJ whole genome shotgun (WGS) entry which is preliminary data.</text>
</comment>
<dbReference type="Gene3D" id="3.30.1370.100">
    <property type="entry name" value="MutL, C-terminal domain, regulatory subdomain"/>
    <property type="match status" value="1"/>
</dbReference>
<dbReference type="GO" id="GO:0005524">
    <property type="term" value="F:ATP binding"/>
    <property type="evidence" value="ECO:0007669"/>
    <property type="project" value="InterPro"/>
</dbReference>
<comment type="similarity">
    <text evidence="1">Belongs to the DNA mismatch repair MutL/HexB family.</text>
</comment>
<dbReference type="PANTHER" id="PTHR10073:SF47">
    <property type="entry name" value="DNA MISMATCH REPAIR PROTEIN MLH3"/>
    <property type="match status" value="1"/>
</dbReference>
<keyword evidence="5" id="KW-1185">Reference proteome</keyword>
<dbReference type="Pfam" id="PF13589">
    <property type="entry name" value="HATPase_c_3"/>
    <property type="match status" value="1"/>
</dbReference>
<dbReference type="InterPro" id="IPR036890">
    <property type="entry name" value="HATPase_C_sf"/>
</dbReference>
<dbReference type="OrthoDB" id="429932at2759"/>
<protein>
    <recommendedName>
        <fullName evidence="3">MutL C-terminal dimerisation domain-containing protein</fullName>
    </recommendedName>
</protein>
<dbReference type="Pfam" id="PF08676">
    <property type="entry name" value="MutL_C"/>
    <property type="match status" value="1"/>
</dbReference>